<proteinExistence type="predicted"/>
<keyword evidence="2" id="KW-1185">Reference proteome</keyword>
<protein>
    <submittedName>
        <fullName evidence="1">Uncharacterized protein</fullName>
    </submittedName>
</protein>
<reference evidence="1 2" key="1">
    <citation type="submission" date="2018-05" db="EMBL/GenBank/DDBJ databases">
        <title>Whole genome sequencing of Paracoccus thiocyanatus SST.</title>
        <authorList>
            <person name="Ghosh W."/>
            <person name="Rameez M.J."/>
            <person name="Roy C."/>
        </authorList>
    </citation>
    <scope>NUCLEOTIDE SEQUENCE [LARGE SCALE GENOMIC DNA]</scope>
    <source>
        <strain evidence="1 2">SST</strain>
    </source>
</reference>
<name>A0A3D8PAL7_9RHOB</name>
<dbReference type="AlphaFoldDB" id="A0A3D8PAL7"/>
<evidence type="ECO:0000313" key="1">
    <source>
        <dbReference type="EMBL" id="RDW13114.1"/>
    </source>
</evidence>
<evidence type="ECO:0000313" key="2">
    <source>
        <dbReference type="Proteomes" id="UP000256679"/>
    </source>
</evidence>
<gene>
    <name evidence="1" type="ORF">DIE28_09980</name>
</gene>
<organism evidence="1 2">
    <name type="scientific">Paracoccus thiocyanatus</name>
    <dbReference type="NCBI Taxonomy" id="34006"/>
    <lineage>
        <taxon>Bacteria</taxon>
        <taxon>Pseudomonadati</taxon>
        <taxon>Pseudomonadota</taxon>
        <taxon>Alphaproteobacteria</taxon>
        <taxon>Rhodobacterales</taxon>
        <taxon>Paracoccaceae</taxon>
        <taxon>Paracoccus</taxon>
    </lineage>
</organism>
<sequence length="318" mass="32645">MTNAGQALNDAQREALTRAALRTAGTDASRATPEVLADTARRIGSVFDDVARGVDVTPEPVTLNALAAANETYRQLAPKGTQAPIIGEVVRSMTGAFRNGQTIPARTVNSWRSNLSKLTTSSDDATRSAAIEALGALDDALSSTLTNMGRADDVARLATAREQWRNFLAIQKAATGAGENAAAGILTPSALRNAVVSQGRASYAQGNRGDLGNLARAAEGVIKPLPTSGTAENLMAVLKPSNAFAAAGAAGGYYLGGPMSSLAAGLLAGKIPAMGDAARMSRPVQNWLANQTVGRGTDILPRNALSPVVAALLGLKED</sequence>
<dbReference type="EMBL" id="QFCQ01000049">
    <property type="protein sequence ID" value="RDW13114.1"/>
    <property type="molecule type" value="Genomic_DNA"/>
</dbReference>
<comment type="caution">
    <text evidence="1">The sequence shown here is derived from an EMBL/GenBank/DDBJ whole genome shotgun (WGS) entry which is preliminary data.</text>
</comment>
<accession>A0A3D8PAL7</accession>
<dbReference type="Proteomes" id="UP000256679">
    <property type="component" value="Unassembled WGS sequence"/>
</dbReference>